<sequence length="152" mass="17569">MSYRRPITPEMAHYAAIRAAASWLYESGVEHQKNVEAYTQLYLLQRGTSTTRAIAKSESRKPPPKTTHYRVTLFRSPIGLEKRRHDSLFSLGLRRRMDVVYHRHSPDAAGLILSVKEILKVENVTEQEYRLGKLSSRKLVEDDRGLDLLETF</sequence>
<gene>
    <name evidence="3" type="ORF">PSTT_13871</name>
</gene>
<evidence type="ECO:0000313" key="4">
    <source>
        <dbReference type="Proteomes" id="UP000239156"/>
    </source>
</evidence>
<dbReference type="VEuPathDB" id="FungiDB:PSTT_13871"/>
<dbReference type="AlphaFoldDB" id="A0A2S4UPX9"/>
<dbReference type="EMBL" id="PKSL01000203">
    <property type="protein sequence ID" value="POV99319.1"/>
    <property type="molecule type" value="Genomic_DNA"/>
</dbReference>
<feature type="domain" description="Large ribosomal subunit protein uL30-like ferredoxin-like fold" evidence="2">
    <location>
        <begin position="69"/>
        <end position="117"/>
    </location>
</feature>
<accession>A0A2S4UPX9</accession>
<evidence type="ECO:0000313" key="3">
    <source>
        <dbReference type="EMBL" id="POV99319.1"/>
    </source>
</evidence>
<comment type="caution">
    <text evidence="3">The sequence shown here is derived from an EMBL/GenBank/DDBJ whole genome shotgun (WGS) entry which is preliminary data.</text>
</comment>
<dbReference type="InterPro" id="IPR036919">
    <property type="entry name" value="Ribo_uL30_ferredoxin-like_sf"/>
</dbReference>
<dbReference type="Proteomes" id="UP000239156">
    <property type="component" value="Unassembled WGS sequence"/>
</dbReference>
<evidence type="ECO:0000259" key="2">
    <source>
        <dbReference type="Pfam" id="PF00327"/>
    </source>
</evidence>
<dbReference type="Gene3D" id="3.30.1390.20">
    <property type="entry name" value="Ribosomal protein L30, ferredoxin-like fold domain"/>
    <property type="match status" value="1"/>
</dbReference>
<name>A0A2S4UPX9_9BASI</name>
<dbReference type="InterPro" id="IPR016082">
    <property type="entry name" value="Ribosomal_uL30_ferredoxin-like"/>
</dbReference>
<evidence type="ECO:0000256" key="1">
    <source>
        <dbReference type="ARBA" id="ARBA00007594"/>
    </source>
</evidence>
<reference evidence="3" key="1">
    <citation type="submission" date="2017-12" db="EMBL/GenBank/DDBJ databases">
        <title>Gene loss provides genomic basis for host adaptation in cereal stripe rust fungi.</title>
        <authorList>
            <person name="Xia C."/>
        </authorList>
    </citation>
    <scope>NUCLEOTIDE SEQUENCE [LARGE SCALE GENOMIC DNA]</scope>
    <source>
        <strain evidence="3">93-210</strain>
    </source>
</reference>
<keyword evidence="4" id="KW-1185">Reference proteome</keyword>
<protein>
    <recommendedName>
        <fullName evidence="2">Large ribosomal subunit protein uL30-like ferredoxin-like fold domain-containing protein</fullName>
    </recommendedName>
</protein>
<dbReference type="SUPFAM" id="SSF55129">
    <property type="entry name" value="Ribosomal protein L30p/L7e"/>
    <property type="match status" value="1"/>
</dbReference>
<organism evidence="3 4">
    <name type="scientific">Puccinia striiformis</name>
    <dbReference type="NCBI Taxonomy" id="27350"/>
    <lineage>
        <taxon>Eukaryota</taxon>
        <taxon>Fungi</taxon>
        <taxon>Dikarya</taxon>
        <taxon>Basidiomycota</taxon>
        <taxon>Pucciniomycotina</taxon>
        <taxon>Pucciniomycetes</taxon>
        <taxon>Pucciniales</taxon>
        <taxon>Pucciniaceae</taxon>
        <taxon>Puccinia</taxon>
    </lineage>
</organism>
<proteinExistence type="inferred from homology"/>
<dbReference type="Pfam" id="PF00327">
    <property type="entry name" value="Ribosomal_L30"/>
    <property type="match status" value="1"/>
</dbReference>
<comment type="similarity">
    <text evidence="1">Belongs to the universal ribosomal protein uL30 family.</text>
</comment>